<dbReference type="AlphaFoldDB" id="A0A7W8XYN8"/>
<reference evidence="1 2" key="1">
    <citation type="submission" date="2020-08" db="EMBL/GenBank/DDBJ databases">
        <title>Genomic Encyclopedia of Type Strains, Phase IV (KMG-V): Genome sequencing to study the core and pangenomes of soil and plant-associated prokaryotes.</title>
        <authorList>
            <person name="Whitman W."/>
        </authorList>
    </citation>
    <scope>NUCLEOTIDE SEQUENCE [LARGE SCALE GENOMIC DNA]</scope>
    <source>
        <strain evidence="1 2">SEMIA 4064</strain>
    </source>
</reference>
<gene>
    <name evidence="1" type="ORF">GGD50_006652</name>
</gene>
<dbReference type="InterPro" id="IPR006175">
    <property type="entry name" value="YjgF/YER057c/UK114"/>
</dbReference>
<dbReference type="SUPFAM" id="SSF55298">
    <property type="entry name" value="YjgF-like"/>
    <property type="match status" value="1"/>
</dbReference>
<comment type="caution">
    <text evidence="1">The sequence shown here is derived from an EMBL/GenBank/DDBJ whole genome shotgun (WGS) entry which is preliminary data.</text>
</comment>
<organism evidence="1 2">
    <name type="scientific">Rhizobium paranaense</name>
    <dbReference type="NCBI Taxonomy" id="1650438"/>
    <lineage>
        <taxon>Bacteria</taxon>
        <taxon>Pseudomonadati</taxon>
        <taxon>Pseudomonadota</taxon>
        <taxon>Alphaproteobacteria</taxon>
        <taxon>Hyphomicrobiales</taxon>
        <taxon>Rhizobiaceae</taxon>
        <taxon>Rhizobium/Agrobacterium group</taxon>
        <taxon>Rhizobium</taxon>
    </lineage>
</organism>
<evidence type="ECO:0000313" key="2">
    <source>
        <dbReference type="Proteomes" id="UP000549882"/>
    </source>
</evidence>
<keyword evidence="2" id="KW-1185">Reference proteome</keyword>
<dbReference type="RefSeq" id="WP_183941300.1">
    <property type="nucleotide sequence ID" value="NZ_JACHBI010000033.1"/>
</dbReference>
<dbReference type="Pfam" id="PF01042">
    <property type="entry name" value="Ribonuc_L-PSP"/>
    <property type="match status" value="1"/>
</dbReference>
<sequence length="136" mass="15178">MMKPQFFHRLPEMEKGYSMSLAVRAGDYVFIGGLTATDNKGNELHADNPGAQMKRIYEILDEVLKEFGGTSRDVVSEVIYYDVSGNEYTEKLFPHRQAFYGEEGPSVVGMQVVGFISPAIHVETTAVAFLPQRTLP</sequence>
<proteinExistence type="predicted"/>
<dbReference type="InterPro" id="IPR035959">
    <property type="entry name" value="RutC-like_sf"/>
</dbReference>
<name>A0A7W8XYN8_9HYPH</name>
<protein>
    <submittedName>
        <fullName evidence="1">Enamine deaminase RidA (YjgF/YER057c/UK114 family)</fullName>
    </submittedName>
</protein>
<evidence type="ECO:0000313" key="1">
    <source>
        <dbReference type="EMBL" id="MBB5577996.1"/>
    </source>
</evidence>
<dbReference type="EMBL" id="JACHBI010000033">
    <property type="protein sequence ID" value="MBB5577996.1"/>
    <property type="molecule type" value="Genomic_DNA"/>
</dbReference>
<dbReference type="Proteomes" id="UP000549882">
    <property type="component" value="Unassembled WGS sequence"/>
</dbReference>
<dbReference type="Gene3D" id="3.30.1330.40">
    <property type="entry name" value="RutC-like"/>
    <property type="match status" value="1"/>
</dbReference>
<accession>A0A7W8XYN8</accession>